<dbReference type="Pfam" id="PF14016">
    <property type="entry name" value="DUF4232"/>
    <property type="match status" value="1"/>
</dbReference>
<dbReference type="RefSeq" id="WP_048878731.1">
    <property type="nucleotide sequence ID" value="NZ_BANC01000043.1"/>
</dbReference>
<dbReference type="InterPro" id="IPR025326">
    <property type="entry name" value="DUF4232"/>
</dbReference>
<dbReference type="EMBL" id="BANC01000043">
    <property type="protein sequence ID" value="GAN80316.1"/>
    <property type="molecule type" value="Genomic_DNA"/>
</dbReference>
<feature type="signal peptide" evidence="1">
    <location>
        <begin position="1"/>
        <end position="23"/>
    </location>
</feature>
<accession>A0A0D6PG11</accession>
<reference evidence="3 4" key="1">
    <citation type="submission" date="2012-11" db="EMBL/GenBank/DDBJ databases">
        <title>Whole genome sequence of Acidocella aminolytica 101 = DSM 11237.</title>
        <authorList>
            <person name="Azuma Y."/>
            <person name="Higashiura N."/>
            <person name="Hirakawa H."/>
            <person name="Matsushita K."/>
        </authorList>
    </citation>
    <scope>NUCLEOTIDE SEQUENCE [LARGE SCALE GENOMIC DNA]</scope>
    <source>
        <strain evidence="4">101 / DSM 11237</strain>
    </source>
</reference>
<dbReference type="AlphaFoldDB" id="A0A0D6PG11"/>
<name>A0A0D6PG11_9PROT</name>
<protein>
    <recommendedName>
        <fullName evidence="2">DUF4232 domain-containing protein</fullName>
    </recommendedName>
</protein>
<feature type="chain" id="PRO_5010263119" description="DUF4232 domain-containing protein" evidence="1">
    <location>
        <begin position="24"/>
        <end position="168"/>
    </location>
</feature>
<dbReference type="OrthoDB" id="26727at2"/>
<sequence length="168" mass="17807">MTLRFSAFLCLALLGLGGSVARANTLPVCQQDQLSLGFDTENGAFNGMSHSGTLLVVRNLGPRPCQMPAFPQLMLLDTQGRKLPIVTQPQGKGEPPGIAVGAEATAGLRWVSSPVFTNSKCLRTTHLELIWSGGTLKKTLNVLICGPDAGPTIITQPPLVTDPVLPHR</sequence>
<keyword evidence="4" id="KW-1185">Reference proteome</keyword>
<gene>
    <name evidence="3" type="ORF">Aam_044_019</name>
</gene>
<dbReference type="STRING" id="1120923.SAMN02746095_03448"/>
<evidence type="ECO:0000259" key="2">
    <source>
        <dbReference type="Pfam" id="PF14016"/>
    </source>
</evidence>
<comment type="caution">
    <text evidence="3">The sequence shown here is derived from an EMBL/GenBank/DDBJ whole genome shotgun (WGS) entry which is preliminary data.</text>
</comment>
<evidence type="ECO:0000256" key="1">
    <source>
        <dbReference type="SAM" id="SignalP"/>
    </source>
</evidence>
<evidence type="ECO:0000313" key="3">
    <source>
        <dbReference type="EMBL" id="GAN80316.1"/>
    </source>
</evidence>
<proteinExistence type="predicted"/>
<keyword evidence="1" id="KW-0732">Signal</keyword>
<organism evidence="3 4">
    <name type="scientific">Acidocella aminolytica 101 = DSM 11237</name>
    <dbReference type="NCBI Taxonomy" id="1120923"/>
    <lineage>
        <taxon>Bacteria</taxon>
        <taxon>Pseudomonadati</taxon>
        <taxon>Pseudomonadota</taxon>
        <taxon>Alphaproteobacteria</taxon>
        <taxon>Acetobacterales</taxon>
        <taxon>Acidocellaceae</taxon>
        <taxon>Acidocella</taxon>
    </lineage>
</organism>
<evidence type="ECO:0000313" key="4">
    <source>
        <dbReference type="Proteomes" id="UP000032668"/>
    </source>
</evidence>
<feature type="domain" description="DUF4232" evidence="2">
    <location>
        <begin position="29"/>
        <end position="135"/>
    </location>
</feature>
<dbReference type="Proteomes" id="UP000032668">
    <property type="component" value="Unassembled WGS sequence"/>
</dbReference>